<dbReference type="RefSeq" id="WP_153549692.1">
    <property type="nucleotide sequence ID" value="NZ_CP040089.1"/>
</dbReference>
<name>A0A5Q0UEN7_9ARCH</name>
<dbReference type="AlphaFoldDB" id="A0A5Q0UEN7"/>
<dbReference type="Proteomes" id="UP000377803">
    <property type="component" value="Chromosome"/>
</dbReference>
<dbReference type="EMBL" id="CP040089">
    <property type="protein sequence ID" value="QGA79954.1"/>
    <property type="molecule type" value="Genomic_DNA"/>
</dbReference>
<dbReference type="KEGG" id="ncon:LC1Nh_0046"/>
<sequence length="158" mass="18491">MAEEDHPFVDETARKTSTIVTKHSIAIPEDEQKYKKSDRAWNWEKIIDLVFPPEQSPRRSKYAKIFLRELKKEGEIDSEKLNAFDEWGHEKGKSNLKNNILPKLRRLGIIQYEYLEYRSQREGKQGRRKVVKPAKSFTSILDSMANGWAAFESAAYQD</sequence>
<reference evidence="2" key="1">
    <citation type="submission" date="2019-05" db="EMBL/GenBank/DDBJ databases">
        <title>Candidatus Nanohalobium constans, a novel model system to study the DPANN nano-sized archaea: genomic and physiological characterization of a nanoarchaeon co-cultured with its chitinotrophic host.</title>
        <authorList>
            <person name="La Cono V."/>
            <person name="Arcadi E."/>
            <person name="Crisafi F."/>
            <person name="Denaro R."/>
            <person name="La Spada G."/>
            <person name="Messina E."/>
            <person name="Smedile F."/>
            <person name="Toshchakov S.V."/>
            <person name="Shevchenko M.A."/>
            <person name="Golyshin P.N."/>
            <person name="Golyshina O.V."/>
            <person name="Ferrer M."/>
            <person name="Rohde M."/>
            <person name="Mushegian A."/>
            <person name="Sorokin D.Y."/>
            <person name="Giuliano L."/>
            <person name="Yakimov M.M."/>
        </authorList>
    </citation>
    <scope>NUCLEOTIDE SEQUENCE [LARGE SCALE GENOMIC DNA]</scope>
    <source>
        <strain evidence="2">LC1Nh</strain>
    </source>
</reference>
<dbReference type="GeneID" id="42364426"/>
<evidence type="ECO:0000313" key="2">
    <source>
        <dbReference type="Proteomes" id="UP000377803"/>
    </source>
</evidence>
<protein>
    <submittedName>
        <fullName evidence="1">Uncharacterized protein</fullName>
    </submittedName>
</protein>
<organism evidence="1 2">
    <name type="scientific">Candidatus Nanohalobium constans</name>
    <dbReference type="NCBI Taxonomy" id="2565781"/>
    <lineage>
        <taxon>Archaea</taxon>
        <taxon>Candidatus Nanohalarchaeota</taxon>
        <taxon>Candidatus Nanohalobia</taxon>
        <taxon>Candidatus Nanohalobiales</taxon>
        <taxon>Candidatus Nanohalobiaceae</taxon>
        <taxon>Candidatus Nanohalobium</taxon>
    </lineage>
</organism>
<accession>A0A5Q0UEN7</accession>
<proteinExistence type="predicted"/>
<gene>
    <name evidence="1" type="ORF">LC1Nh_0046</name>
</gene>
<keyword evidence="2" id="KW-1185">Reference proteome</keyword>
<evidence type="ECO:0000313" key="1">
    <source>
        <dbReference type="EMBL" id="QGA79954.1"/>
    </source>
</evidence>